<name>A0A8S0TFQ7_OLEEU</name>
<evidence type="ECO:0000313" key="4">
    <source>
        <dbReference type="Proteomes" id="UP000594638"/>
    </source>
</evidence>
<evidence type="ECO:0000256" key="2">
    <source>
        <dbReference type="ARBA" id="ARBA00023152"/>
    </source>
</evidence>
<dbReference type="OrthoDB" id="1633286at2759"/>
<dbReference type="Gene3D" id="3.40.50.450">
    <property type="match status" value="1"/>
</dbReference>
<reference evidence="3 4" key="1">
    <citation type="submission" date="2019-12" db="EMBL/GenBank/DDBJ databases">
        <authorList>
            <person name="Alioto T."/>
            <person name="Alioto T."/>
            <person name="Gomez Garrido J."/>
        </authorList>
    </citation>
    <scope>NUCLEOTIDE SEQUENCE [LARGE SCALE GENOMIC DNA]</scope>
</reference>
<keyword evidence="1" id="KW-0963">Cytoplasm</keyword>
<dbReference type="AlphaFoldDB" id="A0A8S0TFQ7"/>
<dbReference type="EMBL" id="CACTIH010006082">
    <property type="protein sequence ID" value="CAA3004063.1"/>
    <property type="molecule type" value="Genomic_DNA"/>
</dbReference>
<dbReference type="Proteomes" id="UP000594638">
    <property type="component" value="Unassembled WGS sequence"/>
</dbReference>
<accession>A0A8S0TFQ7</accession>
<dbReference type="GO" id="GO:0015979">
    <property type="term" value="P:photosynthesis"/>
    <property type="evidence" value="ECO:0007669"/>
    <property type="project" value="TreeGrafter"/>
</dbReference>
<evidence type="ECO:0000313" key="3">
    <source>
        <dbReference type="EMBL" id="CAA3004063.1"/>
    </source>
</evidence>
<evidence type="ECO:0000256" key="1">
    <source>
        <dbReference type="ARBA" id="ARBA00022490"/>
    </source>
</evidence>
<comment type="caution">
    <text evidence="3">The sequence shown here is derived from an EMBL/GenBank/DDBJ whole genome shotgun (WGS) entry which is preliminary data.</text>
</comment>
<protein>
    <submittedName>
        <fullName evidence="3">Pyrophosphate--fructose 6-phosphate 1-phosphotransferase subunit beta-like</fullName>
    </submittedName>
</protein>
<sequence>MEMARCGLPSKIDATYCYALGYATGALLESGKTGLISLVVNLAAPVEEWTVCGTVLTSLMDVESRYGKFKPVNRKAMV</sequence>
<organism evidence="3 4">
    <name type="scientific">Olea europaea subsp. europaea</name>
    <dbReference type="NCBI Taxonomy" id="158383"/>
    <lineage>
        <taxon>Eukaryota</taxon>
        <taxon>Viridiplantae</taxon>
        <taxon>Streptophyta</taxon>
        <taxon>Embryophyta</taxon>
        <taxon>Tracheophyta</taxon>
        <taxon>Spermatophyta</taxon>
        <taxon>Magnoliopsida</taxon>
        <taxon>eudicotyledons</taxon>
        <taxon>Gunneridae</taxon>
        <taxon>Pentapetalae</taxon>
        <taxon>asterids</taxon>
        <taxon>lamiids</taxon>
        <taxon>Lamiales</taxon>
        <taxon>Oleaceae</taxon>
        <taxon>Oleeae</taxon>
        <taxon>Olea</taxon>
    </lineage>
</organism>
<dbReference type="SUPFAM" id="SSF53784">
    <property type="entry name" value="Phosphofructokinase"/>
    <property type="match status" value="1"/>
</dbReference>
<dbReference type="Gramene" id="OE9A083514T1">
    <property type="protein sequence ID" value="OE9A083514C1"/>
    <property type="gene ID" value="OE9A083514"/>
</dbReference>
<keyword evidence="2" id="KW-0324">Glycolysis</keyword>
<dbReference type="GO" id="GO:0047334">
    <property type="term" value="F:diphosphate-fructose-6-phosphate 1-phosphotransferase activity"/>
    <property type="evidence" value="ECO:0007669"/>
    <property type="project" value="TreeGrafter"/>
</dbReference>
<dbReference type="GO" id="GO:0005829">
    <property type="term" value="C:cytosol"/>
    <property type="evidence" value="ECO:0007669"/>
    <property type="project" value="TreeGrafter"/>
</dbReference>
<dbReference type="GO" id="GO:0003872">
    <property type="term" value="F:6-phosphofructokinase activity"/>
    <property type="evidence" value="ECO:0007669"/>
    <property type="project" value="InterPro"/>
</dbReference>
<proteinExistence type="predicted"/>
<dbReference type="GO" id="GO:0009749">
    <property type="term" value="P:response to glucose"/>
    <property type="evidence" value="ECO:0007669"/>
    <property type="project" value="TreeGrafter"/>
</dbReference>
<dbReference type="PANTHER" id="PTHR43650:SF1">
    <property type="entry name" value="PYROPHOSPHATE--FRUCTOSE 6-PHOSPHATE 1-PHOSPHOTRANSFERASE SUBUNIT BETA 2"/>
    <property type="match status" value="1"/>
</dbReference>
<gene>
    <name evidence="3" type="ORF">OLEA9_A083514</name>
</gene>
<dbReference type="PANTHER" id="PTHR43650">
    <property type="entry name" value="PYROPHOSPHATE--FRUCTOSE 6-PHOSPHATE 1-PHOSPHOTRANSFERASE"/>
    <property type="match status" value="1"/>
</dbReference>
<keyword evidence="4" id="KW-1185">Reference proteome</keyword>
<dbReference type="InterPro" id="IPR035966">
    <property type="entry name" value="PKF_sf"/>
</dbReference>